<feature type="binding site" evidence="5">
    <location>
        <position position="463"/>
    </location>
    <ligand>
        <name>Fe cation</name>
        <dbReference type="ChEBI" id="CHEBI:24875"/>
        <note>catalytic</note>
    </ligand>
</feature>
<evidence type="ECO:0000313" key="7">
    <source>
        <dbReference type="EMBL" id="KAG6389474.1"/>
    </source>
</evidence>
<dbReference type="SUPFAM" id="SSF55666">
    <property type="entry name" value="Ribonuclease PH domain 2-like"/>
    <property type="match status" value="1"/>
</dbReference>
<dbReference type="GO" id="GO:0016121">
    <property type="term" value="P:carotene catabolic process"/>
    <property type="evidence" value="ECO:0007669"/>
    <property type="project" value="TreeGrafter"/>
</dbReference>
<dbReference type="InterPro" id="IPR020568">
    <property type="entry name" value="Ribosomal_Su5_D2-typ_SF"/>
</dbReference>
<evidence type="ECO:0000256" key="1">
    <source>
        <dbReference type="ARBA" id="ARBA00006787"/>
    </source>
</evidence>
<evidence type="ECO:0000256" key="3">
    <source>
        <dbReference type="ARBA" id="ARBA00022964"/>
    </source>
</evidence>
<dbReference type="Gene3D" id="3.30.230.70">
    <property type="entry name" value="GHMP Kinase, N-terminal domain"/>
    <property type="match status" value="1"/>
</dbReference>
<dbReference type="GO" id="GO:0009570">
    <property type="term" value="C:chloroplast stroma"/>
    <property type="evidence" value="ECO:0007669"/>
    <property type="project" value="TreeGrafter"/>
</dbReference>
<dbReference type="AlphaFoldDB" id="A0A8X8Z349"/>
<feature type="domain" description="Exoribonuclease phosphorolytic" evidence="6">
    <location>
        <begin position="13"/>
        <end position="142"/>
    </location>
</feature>
<sequence>MDVERAGGRGANQLRPIDCSRDVLSRAHGSASCSHGETRVLAAVFGPKAGTKKNENPEKACIEVIWKAKTGQIGKIEKEFEMILKRTLQNICLLTVHPNTTTSIIVQVVHDDGSVSFLGFICKLLPCAIHTTCAALVDAGIPLKSLAVSLCCCLTDSGQILLDPSKLEEQKMKAFVCLVFPSSIHCLLPEESTPATTKSTEQEIITSLTHGIMTVDDYFHCVEQGRAAITPLSNILKKKMRSQSAAYEIFGYIQPLPKELHKSNPILLQVSKTIKEASLRLLDAFVDSVFHFIDQPLLPSQVTLLANGIHKSNFAPVEEIGEAVDVTESINGRIPDGFPAGVYIRNGPNPLFGGLKSTISIGDFLQNRHVETDTFKQEKARKKPAFLPAIEGDSLAVLSAYLLNYLRFGFVNKYLSNTSVFEHSGKLYSSAENHIPQEMDIFTLETGRNWDVNGSWNRPFTSHPKRDPDTGELVIMGIHPEKPYFELGVVSDLGLDRCCLCHEIGITTRYNVIMDFPLTIDINRLIRGGPLIKYNEEDYARISIMPRYGEADSLKWFNVEPGCTFHIINCHEQDDEVVVLACRARDSMIPGPDFGLNKHEWFSKGLEQTGADAQFLLRVYDWRLNLLTGEVVAEKNLTGTDYSMEFPIINDKYIGKICKYAYTQVKVEHHKLPGNTFCSGIAFVAKTGGGDEDDGWIVAYVHNEDRNTSHVYVVDAKNFCNEPVAVIDLPRRVPYGFHGAFPLSKELHKSNLILLQVSKTIKEASLRLLDAFVDGKHEWFSKGLEQTGADAQFLSRVYEWRLNLLKGKVVAEKNLTGTDYSMEFPIINDKYVGKMCKYCYTQVVYSKTSSTAGTPKYGGLAKLHLQEREQCNGLIKVAHHKLPRNTFCTGAAFVAKRGGADEDDGWIIAYVHDEDRNISHVYVVDAKNFCNEPVAVIDLPRRVPYGFHGAFVPFDYEETTT</sequence>
<reference evidence="7" key="2">
    <citation type="submission" date="2020-08" db="EMBL/GenBank/DDBJ databases">
        <title>Plant Genome Project.</title>
        <authorList>
            <person name="Zhang R.-G."/>
        </authorList>
    </citation>
    <scope>NUCLEOTIDE SEQUENCE</scope>
    <source>
        <strain evidence="7">Huo1</strain>
        <tissue evidence="7">Leaf</tissue>
    </source>
</reference>
<dbReference type="GO" id="GO:0046872">
    <property type="term" value="F:metal ion binding"/>
    <property type="evidence" value="ECO:0007669"/>
    <property type="project" value="UniProtKB-KW"/>
</dbReference>
<dbReference type="Pfam" id="PF03055">
    <property type="entry name" value="RPE65"/>
    <property type="match status" value="2"/>
</dbReference>
<dbReference type="SUPFAM" id="SSF54211">
    <property type="entry name" value="Ribosomal protein S5 domain 2-like"/>
    <property type="match status" value="1"/>
</dbReference>
<evidence type="ECO:0000259" key="6">
    <source>
        <dbReference type="Pfam" id="PF01138"/>
    </source>
</evidence>
<keyword evidence="4 5" id="KW-0408">Iron</keyword>
<reference evidence="7" key="1">
    <citation type="submission" date="2018-01" db="EMBL/GenBank/DDBJ databases">
        <authorList>
            <person name="Mao J.F."/>
        </authorList>
    </citation>
    <scope>NUCLEOTIDE SEQUENCE</scope>
    <source>
        <strain evidence="7">Huo1</strain>
        <tissue evidence="7">Leaf</tissue>
    </source>
</reference>
<protein>
    <recommendedName>
        <fullName evidence="6">Exoribonuclease phosphorolytic domain-containing protein</fullName>
    </recommendedName>
</protein>
<name>A0A8X8Z349_SALSN</name>
<dbReference type="Pfam" id="PF01138">
    <property type="entry name" value="RNase_PH"/>
    <property type="match status" value="1"/>
</dbReference>
<keyword evidence="3" id="KW-0223">Dioxygenase</keyword>
<feature type="binding site" evidence="5">
    <location>
        <position position="502"/>
    </location>
    <ligand>
        <name>Fe cation</name>
        <dbReference type="ChEBI" id="CHEBI:24875"/>
        <note>catalytic</note>
    </ligand>
</feature>
<keyword evidence="3" id="KW-0560">Oxidoreductase</keyword>
<keyword evidence="2 5" id="KW-0479">Metal-binding</keyword>
<dbReference type="GO" id="GO:0010436">
    <property type="term" value="F:carotenoid dioxygenase activity"/>
    <property type="evidence" value="ECO:0007669"/>
    <property type="project" value="TreeGrafter"/>
</dbReference>
<dbReference type="EMBL" id="PNBA02000020">
    <property type="protein sequence ID" value="KAG6389474.1"/>
    <property type="molecule type" value="Genomic_DNA"/>
</dbReference>
<dbReference type="InterPro" id="IPR027408">
    <property type="entry name" value="PNPase/RNase_PH_dom_sf"/>
</dbReference>
<dbReference type="PANTHER" id="PTHR10543:SF142">
    <property type="entry name" value="OS06G0162550 PROTEIN"/>
    <property type="match status" value="1"/>
</dbReference>
<feature type="binding site" evidence="5">
    <location>
        <position position="566"/>
    </location>
    <ligand>
        <name>Fe cation</name>
        <dbReference type="ChEBI" id="CHEBI:24875"/>
        <note>catalytic</note>
    </ligand>
</feature>
<dbReference type="Proteomes" id="UP000298416">
    <property type="component" value="Unassembled WGS sequence"/>
</dbReference>
<evidence type="ECO:0000256" key="5">
    <source>
        <dbReference type="PIRSR" id="PIRSR604294-1"/>
    </source>
</evidence>
<feature type="binding site" evidence="5">
    <location>
        <position position="948"/>
    </location>
    <ligand>
        <name>Fe cation</name>
        <dbReference type="ChEBI" id="CHEBI:24875"/>
        <note>catalytic</note>
    </ligand>
</feature>
<dbReference type="CDD" id="cd11372">
    <property type="entry name" value="RNase_PH_RRP46"/>
    <property type="match status" value="1"/>
</dbReference>
<keyword evidence="8" id="KW-1185">Reference proteome</keyword>
<evidence type="ECO:0000256" key="4">
    <source>
        <dbReference type="ARBA" id="ARBA00023004"/>
    </source>
</evidence>
<evidence type="ECO:0000256" key="2">
    <source>
        <dbReference type="ARBA" id="ARBA00022723"/>
    </source>
</evidence>
<comment type="cofactor">
    <cofactor evidence="5">
        <name>Fe(2+)</name>
        <dbReference type="ChEBI" id="CHEBI:29033"/>
    </cofactor>
    <text evidence="5">Binds 1 Fe(2+) ion per subunit.</text>
</comment>
<dbReference type="PANTHER" id="PTHR10543">
    <property type="entry name" value="BETA-CAROTENE DIOXYGENASE"/>
    <property type="match status" value="1"/>
</dbReference>
<comment type="caution">
    <text evidence="7">The sequence shown here is derived from an EMBL/GenBank/DDBJ whole genome shotgun (WGS) entry which is preliminary data.</text>
</comment>
<organism evidence="7">
    <name type="scientific">Salvia splendens</name>
    <name type="common">Scarlet sage</name>
    <dbReference type="NCBI Taxonomy" id="180675"/>
    <lineage>
        <taxon>Eukaryota</taxon>
        <taxon>Viridiplantae</taxon>
        <taxon>Streptophyta</taxon>
        <taxon>Embryophyta</taxon>
        <taxon>Tracheophyta</taxon>
        <taxon>Spermatophyta</taxon>
        <taxon>Magnoliopsida</taxon>
        <taxon>eudicotyledons</taxon>
        <taxon>Gunneridae</taxon>
        <taxon>Pentapetalae</taxon>
        <taxon>asterids</taxon>
        <taxon>lamiids</taxon>
        <taxon>Lamiales</taxon>
        <taxon>Lamiaceae</taxon>
        <taxon>Nepetoideae</taxon>
        <taxon>Mentheae</taxon>
        <taxon>Salviinae</taxon>
        <taxon>Salvia</taxon>
        <taxon>Salvia subgen. Calosphace</taxon>
        <taxon>core Calosphace</taxon>
    </lineage>
</organism>
<proteinExistence type="inferred from homology"/>
<dbReference type="InterPro" id="IPR004294">
    <property type="entry name" value="Carotenoid_Oase"/>
</dbReference>
<comment type="similarity">
    <text evidence="1">Belongs to the carotenoid oxygenase family.</text>
</comment>
<accession>A0A8X8Z349</accession>
<dbReference type="InterPro" id="IPR036345">
    <property type="entry name" value="ExoRNase_PH_dom2_sf"/>
</dbReference>
<evidence type="ECO:0000313" key="8">
    <source>
        <dbReference type="Proteomes" id="UP000298416"/>
    </source>
</evidence>
<dbReference type="InterPro" id="IPR001247">
    <property type="entry name" value="ExoRNase_PH_dom1"/>
</dbReference>
<gene>
    <name evidence="7" type="ORF">SASPL_150942</name>
</gene>